<protein>
    <submittedName>
        <fullName evidence="1">Uncharacterized protein</fullName>
    </submittedName>
</protein>
<evidence type="ECO:0000313" key="1">
    <source>
        <dbReference type="EMBL" id="MSS27057.1"/>
    </source>
</evidence>
<name>A0A6L5XIU6_9BACT</name>
<dbReference type="RefSeq" id="WP_154509069.1">
    <property type="nucleotide sequence ID" value="NZ_VUMH01000002.1"/>
</dbReference>
<dbReference type="EMBL" id="VUMH01000002">
    <property type="protein sequence ID" value="MSS27057.1"/>
    <property type="molecule type" value="Genomic_DNA"/>
</dbReference>
<keyword evidence="2" id="KW-1185">Reference proteome</keyword>
<comment type="caution">
    <text evidence="1">The sequence shown here is derived from an EMBL/GenBank/DDBJ whole genome shotgun (WGS) entry which is preliminary data.</text>
</comment>
<dbReference type="AlphaFoldDB" id="A0A6L5XIU6"/>
<dbReference type="Proteomes" id="UP000477488">
    <property type="component" value="Unassembled WGS sequence"/>
</dbReference>
<gene>
    <name evidence="1" type="ORF">FYJ44_03135</name>
</gene>
<proteinExistence type="predicted"/>
<organism evidence="1 2">
    <name type="scientific">Desulfovibrio porci</name>
    <dbReference type="NCBI Taxonomy" id="2605782"/>
    <lineage>
        <taxon>Bacteria</taxon>
        <taxon>Pseudomonadati</taxon>
        <taxon>Thermodesulfobacteriota</taxon>
        <taxon>Desulfovibrionia</taxon>
        <taxon>Desulfovibrionales</taxon>
        <taxon>Desulfovibrionaceae</taxon>
        <taxon>Desulfovibrio</taxon>
    </lineage>
</organism>
<reference evidence="1 2" key="1">
    <citation type="submission" date="2019-09" db="EMBL/GenBank/DDBJ databases">
        <title>In-depth cultivation of the pig gut microbiome towards novel bacterial diversity and tailored functional studies.</title>
        <authorList>
            <person name="Wylensek D."/>
            <person name="Hitch T.C.A."/>
            <person name="Clavel T."/>
        </authorList>
    </citation>
    <scope>NUCLEOTIDE SEQUENCE [LARGE SCALE GENOMIC DNA]</scope>
    <source>
        <strain evidence="1 2">PG-178-WT-4</strain>
    </source>
</reference>
<sequence>MNWWTIPGPYSELFRLYADSCVYPSDRAGWDAVLSMEALRGMAASGCREKKFEMRFRNGLFGFEWHEACLSLLTDARGEPDRVLLLSRNVNELRRTEIVEAAVRAEYDYVDGIETARLIRACVGPQVTIITDFGL</sequence>
<accession>A0A6L5XIU6</accession>
<evidence type="ECO:0000313" key="2">
    <source>
        <dbReference type="Proteomes" id="UP000477488"/>
    </source>
</evidence>